<evidence type="ECO:0000256" key="1">
    <source>
        <dbReference type="SAM" id="Phobius"/>
    </source>
</evidence>
<accession>A0A5R8MJB3</accession>
<dbReference type="Proteomes" id="UP000306973">
    <property type="component" value="Unassembled WGS sequence"/>
</dbReference>
<sequence length="115" mass="12442">MSSALWIAVLASAVGTLLLRLLPMLWMRRRLKRLDHDDGLEAMPQWLGILGPLMIAALLGTSLVPKTLDGISWLATVIGVLATLAVWWRTRTLGWPVAAGVAAFGAVVVLASWML</sequence>
<dbReference type="EMBL" id="VBUI01000007">
    <property type="protein sequence ID" value="TLF52042.1"/>
    <property type="molecule type" value="Genomic_DNA"/>
</dbReference>
<feature type="transmembrane region" description="Helical" evidence="1">
    <location>
        <begin position="6"/>
        <end position="26"/>
    </location>
</feature>
<protein>
    <submittedName>
        <fullName evidence="2">AzlD domain-containing protein</fullName>
    </submittedName>
</protein>
<keyword evidence="1" id="KW-1133">Transmembrane helix</keyword>
<organism evidence="2 3">
    <name type="scientific">Halomonas urmiana</name>
    <dbReference type="NCBI Taxonomy" id="490901"/>
    <lineage>
        <taxon>Bacteria</taxon>
        <taxon>Pseudomonadati</taxon>
        <taxon>Pseudomonadota</taxon>
        <taxon>Gammaproteobacteria</taxon>
        <taxon>Oceanospirillales</taxon>
        <taxon>Halomonadaceae</taxon>
        <taxon>Halomonas</taxon>
    </lineage>
</organism>
<dbReference type="InterPro" id="IPR008407">
    <property type="entry name" value="Brnchd-chn_aa_trnsp_AzlD"/>
</dbReference>
<keyword evidence="1" id="KW-0472">Membrane</keyword>
<dbReference type="Pfam" id="PF05437">
    <property type="entry name" value="AzlD"/>
    <property type="match status" value="1"/>
</dbReference>
<feature type="transmembrane region" description="Helical" evidence="1">
    <location>
        <begin position="70"/>
        <end position="88"/>
    </location>
</feature>
<gene>
    <name evidence="2" type="ORF">FEI13_05790</name>
</gene>
<dbReference type="OrthoDB" id="9154314at2"/>
<keyword evidence="3" id="KW-1185">Reference proteome</keyword>
<reference evidence="2 3" key="1">
    <citation type="journal article" date="2007" name="Int. J. Syst. Evol. Microbiol.">
        <title>Halomonas saccharevitans sp. nov., Halomonas arcis sp. nov. and Halomonas subterranea sp. nov., halophilic bacteria isolated from hypersaline environments of China.</title>
        <authorList>
            <person name="Xu X.W."/>
            <person name="Wu Y.H."/>
            <person name="Zhou Z."/>
            <person name="Wang C.S."/>
            <person name="Zhou Y.G."/>
            <person name="Zhang H.B."/>
            <person name="Wang Y."/>
            <person name="Wu M."/>
        </authorList>
    </citation>
    <scope>NUCLEOTIDE SEQUENCE [LARGE SCALE GENOMIC DNA]</scope>
    <source>
        <strain evidence="2 3">TBZ3</strain>
    </source>
</reference>
<proteinExistence type="predicted"/>
<feature type="transmembrane region" description="Helical" evidence="1">
    <location>
        <begin position="46"/>
        <end position="64"/>
    </location>
</feature>
<evidence type="ECO:0000313" key="2">
    <source>
        <dbReference type="EMBL" id="TLF52042.1"/>
    </source>
</evidence>
<dbReference type="RefSeq" id="WP_138180304.1">
    <property type="nucleotide sequence ID" value="NZ_VBUI01000007.1"/>
</dbReference>
<keyword evidence="1" id="KW-0812">Transmembrane</keyword>
<name>A0A5R8MJB3_9GAMM</name>
<dbReference type="AlphaFoldDB" id="A0A5R8MJB3"/>
<feature type="transmembrane region" description="Helical" evidence="1">
    <location>
        <begin position="95"/>
        <end position="114"/>
    </location>
</feature>
<comment type="caution">
    <text evidence="2">The sequence shown here is derived from an EMBL/GenBank/DDBJ whole genome shotgun (WGS) entry which is preliminary data.</text>
</comment>
<evidence type="ECO:0000313" key="3">
    <source>
        <dbReference type="Proteomes" id="UP000306973"/>
    </source>
</evidence>